<evidence type="ECO:0000313" key="4">
    <source>
        <dbReference type="Proteomes" id="UP000594632"/>
    </source>
</evidence>
<reference evidence="1 4" key="3">
    <citation type="journal article" date="2020" name="Nat. Commun.">
        <title>The structures of two archaeal type IV pili illuminate evolutionary relationships.</title>
        <authorList>
            <person name="Wang F."/>
            <person name="Baquero D.P."/>
            <person name="Su Z."/>
            <person name="Beltran L.C."/>
            <person name="Prangishvili D."/>
            <person name="Krupovic M."/>
            <person name="Egelman E.H."/>
        </authorList>
    </citation>
    <scope>NUCLEOTIDE SEQUENCE [LARGE SCALE GENOMIC DNA]</scope>
    <source>
        <strain evidence="1 4">POZ149</strain>
    </source>
</reference>
<accession>A0A157SYE3</accession>
<proteinExistence type="predicted"/>
<dbReference type="PANTHER" id="PTHR30348:SF4">
    <property type="entry name" value="DUF72 DOMAIN-CONTAINING PROTEIN"/>
    <property type="match status" value="1"/>
</dbReference>
<organism evidence="2 3">
    <name type="scientific">Saccharolobus solfataricus</name>
    <name type="common">Sulfolobus solfataricus</name>
    <dbReference type="NCBI Taxonomy" id="2287"/>
    <lineage>
        <taxon>Archaea</taxon>
        <taxon>Thermoproteota</taxon>
        <taxon>Thermoprotei</taxon>
        <taxon>Sulfolobales</taxon>
        <taxon>Sulfolobaceae</taxon>
        <taxon>Saccharolobus</taxon>
    </lineage>
</organism>
<evidence type="ECO:0000313" key="1">
    <source>
        <dbReference type="EMBL" id="QPG50787.1"/>
    </source>
</evidence>
<dbReference type="GeneID" id="27426790"/>
<evidence type="ECO:0000313" key="2">
    <source>
        <dbReference type="EMBL" id="SAI84029.1"/>
    </source>
</evidence>
<dbReference type="RefSeq" id="WP_010923008.1">
    <property type="nucleotide sequence ID" value="NZ_LT549890.1"/>
</dbReference>
<dbReference type="Proteomes" id="UP000076770">
    <property type="component" value="Chromosome i"/>
</dbReference>
<sequence>MKIFVGTSGWTYDWNDDDTLEWYVKNSGLNAVEVNMSFYRYPTRKQVERWSKFKEIRWIVKVNRRITHMKRLKDFQSWKEFQQIVDSLNPDFYLFQLPPTFKRNSENEKRVFQFAEVLKDKMAVEFRDIQWYLKPLNVTCVIVSIDSPIGTYVIKNNDYIYLRLHGRDVWYTYDYSEKELKELADKIISLNPKYVYVFFNNNHWMLDNGRYMLKILTEKS</sequence>
<dbReference type="Gene3D" id="3.20.20.410">
    <property type="entry name" value="Protein of unknown function UPF0759"/>
    <property type="match status" value="1"/>
</dbReference>
<dbReference type="Pfam" id="PF01904">
    <property type="entry name" value="DUF72"/>
    <property type="match status" value="1"/>
</dbReference>
<dbReference type="GeneID" id="1455624"/>
<dbReference type="InterPro" id="IPR036520">
    <property type="entry name" value="UPF0759_sf"/>
</dbReference>
<evidence type="ECO:0000313" key="3">
    <source>
        <dbReference type="Proteomes" id="UP000076770"/>
    </source>
</evidence>
<dbReference type="SUPFAM" id="SSF117396">
    <property type="entry name" value="TM1631-like"/>
    <property type="match status" value="1"/>
</dbReference>
<dbReference type="OrthoDB" id="35747at2157"/>
<dbReference type="PANTHER" id="PTHR30348">
    <property type="entry name" value="UNCHARACTERIZED PROTEIN YECE"/>
    <property type="match status" value="1"/>
</dbReference>
<name>A0A157SYE3_SACSO</name>
<dbReference type="InterPro" id="IPR002763">
    <property type="entry name" value="DUF72"/>
</dbReference>
<reference evidence="3" key="2">
    <citation type="submission" date="2016-04" db="EMBL/GenBank/DDBJ databases">
        <authorList>
            <person name="Shah S.A."/>
            <person name="Garrett R.A."/>
        </authorList>
    </citation>
    <scope>NUCLEOTIDE SEQUENCE [LARGE SCALE GENOMIC DNA]</scope>
    <source>
        <strain evidence="3">ATCC 35091 / DSM 1616 / JCM 8930 / NBRC 15331 / P1</strain>
    </source>
</reference>
<dbReference type="AlphaFoldDB" id="A0A157SYE3"/>
<dbReference type="EMBL" id="CP050869">
    <property type="protein sequence ID" value="QPG50787.1"/>
    <property type="molecule type" value="Genomic_DNA"/>
</dbReference>
<dbReference type="Proteomes" id="UP000594632">
    <property type="component" value="Chromosome"/>
</dbReference>
<dbReference type="PATRIC" id="fig|2287.9.peg.481"/>
<protein>
    <submittedName>
        <fullName evidence="1">DUF72 domain-containing protein</fullName>
    </submittedName>
</protein>
<gene>
    <name evidence="1" type="ORF">HFC64_14015</name>
    <name evidence="2" type="ORF">SSOP1_0474</name>
</gene>
<reference evidence="2" key="1">
    <citation type="submission" date="2016-04" db="EMBL/GenBank/DDBJ databases">
        <authorList>
            <person name="Evans L.H."/>
            <person name="Alamgir A."/>
            <person name="Owens N."/>
            <person name="Weber N.D."/>
            <person name="Virtaneva K."/>
            <person name="Barbian K."/>
            <person name="Babar A."/>
            <person name="Rosenke K."/>
        </authorList>
    </citation>
    <scope>NUCLEOTIDE SEQUENCE</scope>
    <source>
        <strain evidence="2">P1</strain>
    </source>
</reference>
<dbReference type="EMBL" id="LT549890">
    <property type="protein sequence ID" value="SAI84029.1"/>
    <property type="molecule type" value="Genomic_DNA"/>
</dbReference>